<comment type="subcellular location">
    <subcellularLocation>
        <location evidence="1">Cell membrane</location>
        <topology evidence="1">Multi-pass membrane protein</topology>
    </subcellularLocation>
</comment>
<keyword evidence="5 8" id="KW-0812">Transmembrane</keyword>
<evidence type="ECO:0000256" key="4">
    <source>
        <dbReference type="ARBA" id="ARBA00022475"/>
    </source>
</evidence>
<sequence length="303" mass="31679">MRDERAGIGYGVAAYVLWGAFPLYFVLFARSGPVEIVAHRALWSLGFCVLLLAGTRGWASLREALANRKVVGALAVAGVLIAVNWTTYVYGISVGRTLDAALGYFINPLAVALLGILVLGERLSRLQWVAMGLGAAAVAVLVVGYGDVPIIALTLAVSFGLYSLVKKMAGASVAPVPGLAIETAAIAPVALGYLGWLSVTGQATMGPPTAYWLLLASTGVVTAVPLLLFAAAARRVSMVTIAILQYLAPIGQFLLGWLVFDEPMPPARWAGFALVWGAVAAFVVDAVIRQPRPSGTGGFARRA</sequence>
<evidence type="ECO:0000256" key="7">
    <source>
        <dbReference type="ARBA" id="ARBA00023136"/>
    </source>
</evidence>
<dbReference type="SUPFAM" id="SSF103481">
    <property type="entry name" value="Multidrug resistance efflux transporter EmrE"/>
    <property type="match status" value="2"/>
</dbReference>
<evidence type="ECO:0000256" key="2">
    <source>
        <dbReference type="ARBA" id="ARBA00007362"/>
    </source>
</evidence>
<name>A0A7H0H7H7_9ACTN</name>
<dbReference type="NCBIfam" id="TIGR00688">
    <property type="entry name" value="rarD"/>
    <property type="match status" value="1"/>
</dbReference>
<keyword evidence="11" id="KW-1185">Reference proteome</keyword>
<evidence type="ECO:0000256" key="1">
    <source>
        <dbReference type="ARBA" id="ARBA00004651"/>
    </source>
</evidence>
<keyword evidence="6 8" id="KW-1133">Transmembrane helix</keyword>
<feature type="transmembrane region" description="Helical" evidence="8">
    <location>
        <begin position="148"/>
        <end position="165"/>
    </location>
</feature>
<dbReference type="KEGG" id="tdf:H9L22_03430"/>
<evidence type="ECO:0000256" key="5">
    <source>
        <dbReference type="ARBA" id="ARBA00022692"/>
    </source>
</evidence>
<protein>
    <submittedName>
        <fullName evidence="10">EamA family transporter RarD</fullName>
    </submittedName>
</protein>
<feature type="transmembrane region" description="Helical" evidence="8">
    <location>
        <begin position="7"/>
        <end position="29"/>
    </location>
</feature>
<keyword evidence="3" id="KW-0813">Transport</keyword>
<dbReference type="GO" id="GO:0005886">
    <property type="term" value="C:plasma membrane"/>
    <property type="evidence" value="ECO:0007669"/>
    <property type="project" value="UniProtKB-SubCell"/>
</dbReference>
<gene>
    <name evidence="10" type="primary">rarD</name>
    <name evidence="10" type="ORF">H9L22_03430</name>
</gene>
<proteinExistence type="inferred from homology"/>
<feature type="transmembrane region" description="Helical" evidence="8">
    <location>
        <begin position="266"/>
        <end position="288"/>
    </location>
</feature>
<dbReference type="Proteomes" id="UP000516117">
    <property type="component" value="Chromosome"/>
</dbReference>
<evidence type="ECO:0000256" key="3">
    <source>
        <dbReference type="ARBA" id="ARBA00022448"/>
    </source>
</evidence>
<feature type="transmembrane region" description="Helical" evidence="8">
    <location>
        <begin position="41"/>
        <end position="59"/>
    </location>
</feature>
<dbReference type="Pfam" id="PF00892">
    <property type="entry name" value="EamA"/>
    <property type="match status" value="2"/>
</dbReference>
<dbReference type="InterPro" id="IPR000620">
    <property type="entry name" value="EamA_dom"/>
</dbReference>
<organism evidence="10 11">
    <name type="scientific">Tessaracoccus defluvii</name>
    <dbReference type="NCBI Taxonomy" id="1285901"/>
    <lineage>
        <taxon>Bacteria</taxon>
        <taxon>Bacillati</taxon>
        <taxon>Actinomycetota</taxon>
        <taxon>Actinomycetes</taxon>
        <taxon>Propionibacteriales</taxon>
        <taxon>Propionibacteriaceae</taxon>
        <taxon>Tessaracoccus</taxon>
    </lineage>
</organism>
<comment type="similarity">
    <text evidence="2">Belongs to the EamA transporter family.</text>
</comment>
<feature type="transmembrane region" description="Helical" evidence="8">
    <location>
        <begin position="177"/>
        <end position="199"/>
    </location>
</feature>
<dbReference type="InterPro" id="IPR037185">
    <property type="entry name" value="EmrE-like"/>
</dbReference>
<dbReference type="PANTHER" id="PTHR22911:SF137">
    <property type="entry name" value="SOLUTE CARRIER FAMILY 35 MEMBER G2-RELATED"/>
    <property type="match status" value="1"/>
</dbReference>
<dbReference type="EMBL" id="CP060789">
    <property type="protein sequence ID" value="QNP56493.1"/>
    <property type="molecule type" value="Genomic_DNA"/>
</dbReference>
<evidence type="ECO:0000256" key="6">
    <source>
        <dbReference type="ARBA" id="ARBA00022989"/>
    </source>
</evidence>
<evidence type="ECO:0000259" key="9">
    <source>
        <dbReference type="Pfam" id="PF00892"/>
    </source>
</evidence>
<feature type="transmembrane region" description="Helical" evidence="8">
    <location>
        <begin position="239"/>
        <end position="260"/>
    </location>
</feature>
<keyword evidence="7 8" id="KW-0472">Membrane</keyword>
<feature type="domain" description="EamA" evidence="9">
    <location>
        <begin position="6"/>
        <end position="142"/>
    </location>
</feature>
<dbReference type="AlphaFoldDB" id="A0A7H0H7H7"/>
<accession>A0A7H0H7H7</accession>
<feature type="transmembrane region" description="Helical" evidence="8">
    <location>
        <begin position="126"/>
        <end position="142"/>
    </location>
</feature>
<evidence type="ECO:0000313" key="11">
    <source>
        <dbReference type="Proteomes" id="UP000516117"/>
    </source>
</evidence>
<feature type="transmembrane region" description="Helical" evidence="8">
    <location>
        <begin position="71"/>
        <end position="90"/>
    </location>
</feature>
<keyword evidence="4" id="KW-1003">Cell membrane</keyword>
<reference evidence="10 11" key="1">
    <citation type="submission" date="2020-08" db="EMBL/GenBank/DDBJ databases">
        <title>Genome sequence of Tessaracoccus defluvii JCM 17540T.</title>
        <authorList>
            <person name="Hyun D.-W."/>
            <person name="Bae J.-W."/>
        </authorList>
    </citation>
    <scope>NUCLEOTIDE SEQUENCE [LARGE SCALE GENOMIC DNA]</scope>
    <source>
        <strain evidence="10 11">JCM 17540</strain>
    </source>
</reference>
<evidence type="ECO:0000256" key="8">
    <source>
        <dbReference type="SAM" id="Phobius"/>
    </source>
</evidence>
<dbReference type="RefSeq" id="WP_187721598.1">
    <property type="nucleotide sequence ID" value="NZ_BAABBL010000015.1"/>
</dbReference>
<feature type="transmembrane region" description="Helical" evidence="8">
    <location>
        <begin position="102"/>
        <end position="119"/>
    </location>
</feature>
<evidence type="ECO:0000313" key="10">
    <source>
        <dbReference type="EMBL" id="QNP56493.1"/>
    </source>
</evidence>
<dbReference type="PANTHER" id="PTHR22911">
    <property type="entry name" value="ACYL-MALONYL CONDENSING ENZYME-RELATED"/>
    <property type="match status" value="1"/>
</dbReference>
<feature type="transmembrane region" description="Helical" evidence="8">
    <location>
        <begin position="211"/>
        <end position="232"/>
    </location>
</feature>
<dbReference type="InterPro" id="IPR004626">
    <property type="entry name" value="RarD"/>
</dbReference>
<feature type="domain" description="EamA" evidence="9">
    <location>
        <begin position="150"/>
        <end position="281"/>
    </location>
</feature>